<feature type="region of interest" description="Disordered" evidence="1">
    <location>
        <begin position="1"/>
        <end position="20"/>
    </location>
</feature>
<dbReference type="PATRIC" id="fig|1278073.3.peg.8156"/>
<evidence type="ECO:0000256" key="1">
    <source>
        <dbReference type="SAM" id="MobiDB-lite"/>
    </source>
</evidence>
<gene>
    <name evidence="2" type="ordered locus">MYSTI_08016</name>
</gene>
<evidence type="ECO:0000313" key="3">
    <source>
        <dbReference type="Proteomes" id="UP000011131"/>
    </source>
</evidence>
<dbReference type="RefSeq" id="WP_015353535.1">
    <property type="nucleotide sequence ID" value="NC_020126.1"/>
</dbReference>
<dbReference type="Proteomes" id="UP000011131">
    <property type="component" value="Chromosome"/>
</dbReference>
<evidence type="ECO:0000313" key="2">
    <source>
        <dbReference type="EMBL" id="AGC49282.1"/>
    </source>
</evidence>
<feature type="region of interest" description="Disordered" evidence="1">
    <location>
        <begin position="48"/>
        <end position="72"/>
    </location>
</feature>
<dbReference type="HOGENOM" id="CLU_565990_0_0_7"/>
<proteinExistence type="predicted"/>
<dbReference type="STRING" id="1278073.MYSTI_08016"/>
<organism evidence="2 3">
    <name type="scientific">Myxococcus stipitatus (strain DSM 14675 / JCM 12634 / Mx s8)</name>
    <dbReference type="NCBI Taxonomy" id="1278073"/>
    <lineage>
        <taxon>Bacteria</taxon>
        <taxon>Pseudomonadati</taxon>
        <taxon>Myxococcota</taxon>
        <taxon>Myxococcia</taxon>
        <taxon>Myxococcales</taxon>
        <taxon>Cystobacterineae</taxon>
        <taxon>Myxococcaceae</taxon>
        <taxon>Myxococcus</taxon>
    </lineage>
</organism>
<sequence>MAITSASSSTTSRLARSTEAKLDKLEGKLERVLVKEHQVLKDLRKVLQQHAKAEGRAGQQQDGFDAGKKGAGEASRAIAGEWTPLDVGALRETNKLDKSKGPVTADELTKAIERGTADLDGNAAGGEYRAFSEWATKNQDRLTPEAKKVMDLYSQAAAKGDGKGITLGDWKQMVKDMKAVKDPATVDKGAAKALEGLDKLPKPISGEQMAKAIQSGVRDADNNTGKELKQFQDWAKKNDSKLSPEAKKVMSLFEQHAKKAMATGDKDLSASELSKMQGDFKKVGDISANKALSKLDKEQGPISGEDLLGAIKEGVGDKDNNTTGTELKAFQDWAKKNKDRMTPEAEKVLQTYEKAAKAAGSKGLDQKGFDAMVKDASQHKTFRDDSVRTALETLDGKSGKVSAKDLTTAIKKGTSDLDGQAAGVEFADIQKWARQNYDRLTPEAKKVLDVYEKYATEAMSKGSTGIPTSELEKMVKEMEKLDVVKPRPVIVA</sequence>
<accession>L7UNY6</accession>
<name>L7UNY6_MYXSD</name>
<dbReference type="OrthoDB" id="5481675at2"/>
<dbReference type="EMBL" id="CP004025">
    <property type="protein sequence ID" value="AGC49282.1"/>
    <property type="molecule type" value="Genomic_DNA"/>
</dbReference>
<dbReference type="KEGG" id="msd:MYSTI_08016"/>
<keyword evidence="3" id="KW-1185">Reference proteome</keyword>
<feature type="compositionally biased region" description="Low complexity" evidence="1">
    <location>
        <begin position="1"/>
        <end position="15"/>
    </location>
</feature>
<reference evidence="2 3" key="1">
    <citation type="journal article" date="2013" name="Genome Announc.">
        <title>Complete genome sequence of Myxococcus stipitatus strain DSM 14675, a fruiting myxobacterium.</title>
        <authorList>
            <person name="Huntley S."/>
            <person name="Kneip S."/>
            <person name="Treuner-Lange A."/>
            <person name="Sogaard-Andersen L."/>
        </authorList>
    </citation>
    <scope>NUCLEOTIDE SEQUENCE [LARGE SCALE GENOMIC DNA]</scope>
    <source>
        <strain evidence="3">DSM 14675 / JCM 12634 / Mx s8</strain>
    </source>
</reference>
<dbReference type="AlphaFoldDB" id="L7UNY6"/>
<protein>
    <submittedName>
        <fullName evidence="2">Uncharacterized protein</fullName>
    </submittedName>
</protein>